<evidence type="ECO:0000256" key="3">
    <source>
        <dbReference type="ARBA" id="ARBA00022741"/>
    </source>
</evidence>
<dbReference type="InterPro" id="IPR003439">
    <property type="entry name" value="ABC_transporter-like_ATP-bd"/>
</dbReference>
<accession>A0A367CG75</accession>
<dbReference type="EMBL" id="LEPB01000004">
    <property type="protein sequence ID" value="RCA11496.1"/>
    <property type="molecule type" value="Genomic_DNA"/>
</dbReference>
<comment type="similarity">
    <text evidence="1">Belongs to the ABC transporter superfamily.</text>
</comment>
<evidence type="ECO:0000256" key="2">
    <source>
        <dbReference type="ARBA" id="ARBA00022448"/>
    </source>
</evidence>
<dbReference type="Pfam" id="PF00005">
    <property type="entry name" value="ABC_tran"/>
    <property type="match status" value="1"/>
</dbReference>
<protein>
    <recommendedName>
        <fullName evidence="5">ABC transporter domain-containing protein</fullName>
    </recommendedName>
</protein>
<dbReference type="Proteomes" id="UP000252797">
    <property type="component" value="Unassembled WGS sequence"/>
</dbReference>
<organism evidence="6 7">
    <name type="scientific">Enterococcus durans</name>
    <dbReference type="NCBI Taxonomy" id="53345"/>
    <lineage>
        <taxon>Bacteria</taxon>
        <taxon>Bacillati</taxon>
        <taxon>Bacillota</taxon>
        <taxon>Bacilli</taxon>
        <taxon>Lactobacillales</taxon>
        <taxon>Enterococcaceae</taxon>
        <taxon>Enterococcus</taxon>
    </lineage>
</organism>
<dbReference type="PROSITE" id="PS50893">
    <property type="entry name" value="ABC_TRANSPORTER_2"/>
    <property type="match status" value="1"/>
</dbReference>
<comment type="caution">
    <text evidence="6">The sequence shown here is derived from an EMBL/GenBank/DDBJ whole genome shotgun (WGS) entry which is preliminary data.</text>
</comment>
<sequence>METILTLEQVSKTYGHQKALDHVSLKIPKGSVYGLIGRNGAGKTTLLKTITRLIPPTSGTVSLFGSNTNQEWTKALHRCGSVIETPVAYDQLTAKENLSYYCKLRGILNSQQVIKDTLELVDLADTGKKKFKDFSLGMKQKLGIAIAILSKPDFLILDEPINGLDPIAIASFRHLIKRLNEEYGMTIIISSHILTELYQVATCFGFINNGVFIKEIAKVDFDQLSEDYIVLKTPDSAQASTLLRDQFAFKIKVVSQNELHIFEQSHQINEITRLLVAKEIMIEGIYYQKQDLENYFTHLIGDKEEHPHD</sequence>
<evidence type="ECO:0000313" key="6">
    <source>
        <dbReference type="EMBL" id="RCA11496.1"/>
    </source>
</evidence>
<dbReference type="GO" id="GO:0005524">
    <property type="term" value="F:ATP binding"/>
    <property type="evidence" value="ECO:0007669"/>
    <property type="project" value="UniProtKB-KW"/>
</dbReference>
<dbReference type="GO" id="GO:0016887">
    <property type="term" value="F:ATP hydrolysis activity"/>
    <property type="evidence" value="ECO:0007669"/>
    <property type="project" value="InterPro"/>
</dbReference>
<evidence type="ECO:0000313" key="7">
    <source>
        <dbReference type="Proteomes" id="UP000252797"/>
    </source>
</evidence>
<name>A0A367CG75_9ENTE</name>
<dbReference type="InterPro" id="IPR003593">
    <property type="entry name" value="AAA+_ATPase"/>
</dbReference>
<dbReference type="SMART" id="SM00382">
    <property type="entry name" value="AAA"/>
    <property type="match status" value="1"/>
</dbReference>
<dbReference type="STRING" id="53345.LIU_11710"/>
<dbReference type="RefSeq" id="WP_113846140.1">
    <property type="nucleotide sequence ID" value="NZ_CAXUDG010000021.1"/>
</dbReference>
<proteinExistence type="inferred from homology"/>
<evidence type="ECO:0000256" key="4">
    <source>
        <dbReference type="ARBA" id="ARBA00022840"/>
    </source>
</evidence>
<dbReference type="InterPro" id="IPR017871">
    <property type="entry name" value="ABC_transporter-like_CS"/>
</dbReference>
<dbReference type="PROSITE" id="PS00211">
    <property type="entry name" value="ABC_TRANSPORTER_1"/>
    <property type="match status" value="1"/>
</dbReference>
<dbReference type="InterPro" id="IPR027417">
    <property type="entry name" value="P-loop_NTPase"/>
</dbReference>
<dbReference type="PANTHER" id="PTHR43335">
    <property type="entry name" value="ABC TRANSPORTER, ATP-BINDING PROTEIN"/>
    <property type="match status" value="1"/>
</dbReference>
<gene>
    <name evidence="6" type="ORF">EA71_02255</name>
</gene>
<evidence type="ECO:0000256" key="1">
    <source>
        <dbReference type="ARBA" id="ARBA00005417"/>
    </source>
</evidence>
<keyword evidence="3" id="KW-0547">Nucleotide-binding</keyword>
<feature type="domain" description="ABC transporter" evidence="5">
    <location>
        <begin position="5"/>
        <end position="234"/>
    </location>
</feature>
<dbReference type="SUPFAM" id="SSF52540">
    <property type="entry name" value="P-loop containing nucleoside triphosphate hydrolases"/>
    <property type="match status" value="1"/>
</dbReference>
<dbReference type="Gene3D" id="3.40.50.300">
    <property type="entry name" value="P-loop containing nucleotide triphosphate hydrolases"/>
    <property type="match status" value="1"/>
</dbReference>
<dbReference type="AlphaFoldDB" id="A0A367CG75"/>
<reference evidence="6 7" key="1">
    <citation type="submission" date="2015-06" db="EMBL/GenBank/DDBJ databases">
        <title>The Genome Sequence of Enterococcus durans 4EA1.</title>
        <authorList>
            <consortium name="The Broad Institute Genomics Platform"/>
            <consortium name="The Broad Institute Genome Sequencing Center for Infectious Disease"/>
            <person name="Earl A.M."/>
            <person name="Van Tyne D."/>
            <person name="Lebreton F."/>
            <person name="Saavedra J.T."/>
            <person name="Gilmore M.S."/>
            <person name="Manson Mcguire A."/>
            <person name="Clock S."/>
            <person name="Crupain M."/>
            <person name="Rangan U."/>
            <person name="Young S."/>
            <person name="Abouelleil A."/>
            <person name="Cao P."/>
            <person name="Chapman S.B."/>
            <person name="Griggs A."/>
            <person name="Priest M."/>
            <person name="Shea T."/>
            <person name="Wortman J."/>
            <person name="Nusbaum C."/>
            <person name="Birren B."/>
        </authorList>
    </citation>
    <scope>NUCLEOTIDE SEQUENCE [LARGE SCALE GENOMIC DNA]</scope>
    <source>
        <strain evidence="6 7">4EA1</strain>
    </source>
</reference>
<keyword evidence="4" id="KW-0067">ATP-binding</keyword>
<keyword evidence="2" id="KW-0813">Transport</keyword>
<evidence type="ECO:0000259" key="5">
    <source>
        <dbReference type="PROSITE" id="PS50893"/>
    </source>
</evidence>
<dbReference type="PANTHER" id="PTHR43335:SF8">
    <property type="entry name" value="ABC TRANSPORTER, ATP-BINDING PROTEIN"/>
    <property type="match status" value="1"/>
</dbReference>